<evidence type="ECO:0000256" key="1">
    <source>
        <dbReference type="ARBA" id="ARBA00004651"/>
    </source>
</evidence>
<dbReference type="AlphaFoldDB" id="A0A135L279"/>
<name>A0A135L279_9BACI</name>
<evidence type="ECO:0000256" key="2">
    <source>
        <dbReference type="ARBA" id="ARBA00010792"/>
    </source>
</evidence>
<keyword evidence="5 7" id="KW-1133">Transmembrane helix</keyword>
<comment type="subcellular location">
    <subcellularLocation>
        <location evidence="1">Cell membrane</location>
        <topology evidence="1">Multi-pass membrane protein</topology>
    </subcellularLocation>
</comment>
<evidence type="ECO:0000256" key="3">
    <source>
        <dbReference type="ARBA" id="ARBA00022475"/>
    </source>
</evidence>
<evidence type="ECO:0000256" key="5">
    <source>
        <dbReference type="ARBA" id="ARBA00022989"/>
    </source>
</evidence>
<evidence type="ECO:0000256" key="7">
    <source>
        <dbReference type="SAM" id="Phobius"/>
    </source>
</evidence>
<dbReference type="STRING" id="1413211.U473_02865"/>
<proteinExistence type="inferred from homology"/>
<comment type="caution">
    <text evidence="9">The sequence shown here is derived from an EMBL/GenBank/DDBJ whole genome shotgun (WGS) entry which is preliminary data.</text>
</comment>
<keyword evidence="6 7" id="KW-0472">Membrane</keyword>
<gene>
    <name evidence="9" type="ORF">U473_02865</name>
</gene>
<dbReference type="RefSeq" id="WP_068723155.1">
    <property type="nucleotide sequence ID" value="NZ_LSKU01000001.1"/>
</dbReference>
<evidence type="ECO:0000256" key="4">
    <source>
        <dbReference type="ARBA" id="ARBA00022692"/>
    </source>
</evidence>
<organism evidence="9 10">
    <name type="scientific">Tepidibacillus decaturensis</name>
    <dbReference type="NCBI Taxonomy" id="1413211"/>
    <lineage>
        <taxon>Bacteria</taxon>
        <taxon>Bacillati</taxon>
        <taxon>Bacillota</taxon>
        <taxon>Bacilli</taxon>
        <taxon>Bacillales</taxon>
        <taxon>Bacillaceae</taxon>
        <taxon>Tepidibacillus</taxon>
    </lineage>
</organism>
<dbReference type="EMBL" id="LSKU01000001">
    <property type="protein sequence ID" value="KXG43085.1"/>
    <property type="molecule type" value="Genomic_DNA"/>
</dbReference>
<dbReference type="GO" id="GO:0005886">
    <property type="term" value="C:plasma membrane"/>
    <property type="evidence" value="ECO:0007669"/>
    <property type="project" value="UniProtKB-SubCell"/>
</dbReference>
<evidence type="ECO:0000313" key="9">
    <source>
        <dbReference type="EMBL" id="KXG43085.1"/>
    </source>
</evidence>
<dbReference type="Proteomes" id="UP000070352">
    <property type="component" value="Unassembled WGS sequence"/>
</dbReference>
<dbReference type="OrthoDB" id="9813426at2"/>
<feature type="transmembrane region" description="Helical" evidence="7">
    <location>
        <begin position="12"/>
        <end position="39"/>
    </location>
</feature>
<comment type="similarity">
    <text evidence="2">Belongs to the DedA family.</text>
</comment>
<keyword evidence="4 7" id="KW-0812">Transmembrane</keyword>
<keyword evidence="10" id="KW-1185">Reference proteome</keyword>
<dbReference type="InterPro" id="IPR051311">
    <property type="entry name" value="DedA_domain"/>
</dbReference>
<feature type="transmembrane region" description="Helical" evidence="7">
    <location>
        <begin position="125"/>
        <end position="146"/>
    </location>
</feature>
<feature type="transmembrane region" description="Helical" evidence="7">
    <location>
        <begin position="166"/>
        <end position="182"/>
    </location>
</feature>
<evidence type="ECO:0000313" key="10">
    <source>
        <dbReference type="Proteomes" id="UP000070352"/>
    </source>
</evidence>
<feature type="transmembrane region" description="Helical" evidence="7">
    <location>
        <begin position="51"/>
        <end position="76"/>
    </location>
</feature>
<evidence type="ECO:0000259" key="8">
    <source>
        <dbReference type="Pfam" id="PF09335"/>
    </source>
</evidence>
<dbReference type="PANTHER" id="PTHR42709">
    <property type="entry name" value="ALKALINE PHOSPHATASE LIKE PROTEIN"/>
    <property type="match status" value="1"/>
</dbReference>
<keyword evidence="3" id="KW-1003">Cell membrane</keyword>
<dbReference type="InterPro" id="IPR032816">
    <property type="entry name" value="VTT_dom"/>
</dbReference>
<evidence type="ECO:0000256" key="6">
    <source>
        <dbReference type="ARBA" id="ARBA00023136"/>
    </source>
</evidence>
<protein>
    <recommendedName>
        <fullName evidence="8">VTT domain-containing protein</fullName>
    </recommendedName>
</protein>
<dbReference type="PANTHER" id="PTHR42709:SF6">
    <property type="entry name" value="UNDECAPRENYL PHOSPHATE TRANSPORTER A"/>
    <property type="match status" value="1"/>
</dbReference>
<dbReference type="Pfam" id="PF09335">
    <property type="entry name" value="VTT_dom"/>
    <property type="match status" value="1"/>
</dbReference>
<feature type="domain" description="VTT" evidence="8">
    <location>
        <begin position="30"/>
        <end position="147"/>
    </location>
</feature>
<feature type="transmembrane region" description="Helical" evidence="7">
    <location>
        <begin position="97"/>
        <end position="119"/>
    </location>
</feature>
<accession>A0A135L279</accession>
<reference evidence="9 10" key="1">
    <citation type="submission" date="2016-02" db="EMBL/GenBank/DDBJ databases">
        <title>Draft Genome for Tepidibacillus decaturensis nov. sp. Strain Z9, an Anaerobic, Moderately Thermophilic and Heterotrophic Bacterium from Deep Subsurface of the Illinois Basin, USA.</title>
        <authorList>
            <person name="Dong Y."/>
            <person name="Chang J.Y."/>
            <person name="Sanford R."/>
            <person name="Fouke B.W."/>
        </authorList>
    </citation>
    <scope>NUCLEOTIDE SEQUENCE [LARGE SCALE GENOMIC DNA]</scope>
    <source>
        <strain evidence="9 10">Z9</strain>
    </source>
</reference>
<sequence length="189" mass="21979">MLQTIMNYLNDIGMIGLFIAMFIKGSTLPLPSLIFIVSYGYLLNPTKQEMIWLAIGMSLTFTVASYIPYMIGFKLEQKIQKKFSKQLAKAKFWFKRYGEWSICLTRPFTIGMYISYVAGIGKVPYWRYTILTFTGIIPWSFFILFLSKVFRGNLSMIVMTLRNYSLPIGFIILVLLVIYFFLSKHRTKG</sequence>